<feature type="transmembrane region" description="Helical" evidence="2">
    <location>
        <begin position="46"/>
        <end position="65"/>
    </location>
</feature>
<feature type="compositionally biased region" description="Low complexity" evidence="1">
    <location>
        <begin position="329"/>
        <end position="353"/>
    </location>
</feature>
<keyword evidence="2" id="KW-0472">Membrane</keyword>
<keyword evidence="2" id="KW-0812">Transmembrane</keyword>
<feature type="transmembrane region" description="Helical" evidence="2">
    <location>
        <begin position="77"/>
        <end position="97"/>
    </location>
</feature>
<dbReference type="EMBL" id="KV441494">
    <property type="protein sequence ID" value="OAG15270.1"/>
    <property type="molecule type" value="Genomic_DNA"/>
</dbReference>
<keyword evidence="2" id="KW-1133">Transmembrane helix</keyword>
<feature type="transmembrane region" description="Helical" evidence="2">
    <location>
        <begin position="188"/>
        <end position="213"/>
    </location>
</feature>
<feature type="transmembrane region" description="Helical" evidence="2">
    <location>
        <begin position="293"/>
        <end position="314"/>
    </location>
</feature>
<dbReference type="AlphaFoldDB" id="A0A177D7W5"/>
<dbReference type="OMA" id="GATINHM"/>
<feature type="transmembrane region" description="Helical" evidence="2">
    <location>
        <begin position="109"/>
        <end position="129"/>
    </location>
</feature>
<feature type="region of interest" description="Disordered" evidence="1">
    <location>
        <begin position="320"/>
        <end position="412"/>
    </location>
</feature>
<protein>
    <submittedName>
        <fullName evidence="3">Uncharacterized protein</fullName>
    </submittedName>
</protein>
<dbReference type="KEGG" id="aalt:CC77DRAFT_455471"/>
<dbReference type="STRING" id="5599.A0A177D7W5"/>
<organism evidence="3 4">
    <name type="scientific">Alternaria alternata</name>
    <name type="common">Alternaria rot fungus</name>
    <name type="synonym">Torula alternata</name>
    <dbReference type="NCBI Taxonomy" id="5599"/>
    <lineage>
        <taxon>Eukaryota</taxon>
        <taxon>Fungi</taxon>
        <taxon>Dikarya</taxon>
        <taxon>Ascomycota</taxon>
        <taxon>Pezizomycotina</taxon>
        <taxon>Dothideomycetes</taxon>
        <taxon>Pleosporomycetidae</taxon>
        <taxon>Pleosporales</taxon>
        <taxon>Pleosporineae</taxon>
        <taxon>Pleosporaceae</taxon>
        <taxon>Alternaria</taxon>
        <taxon>Alternaria sect. Alternaria</taxon>
        <taxon>Alternaria alternata complex</taxon>
    </lineage>
</organism>
<dbReference type="RefSeq" id="XP_018380691.1">
    <property type="nucleotide sequence ID" value="XM_018531766.1"/>
</dbReference>
<feature type="transmembrane region" description="Helical" evidence="2">
    <location>
        <begin position="254"/>
        <end position="273"/>
    </location>
</feature>
<name>A0A177D7W5_ALTAL</name>
<feature type="region of interest" description="Disordered" evidence="1">
    <location>
        <begin position="482"/>
        <end position="531"/>
    </location>
</feature>
<reference evidence="3 4" key="1">
    <citation type="submission" date="2016-05" db="EMBL/GenBank/DDBJ databases">
        <title>Comparative analysis of secretome profiles of manganese(II)-oxidizing ascomycete fungi.</title>
        <authorList>
            <consortium name="DOE Joint Genome Institute"/>
            <person name="Zeiner C.A."/>
            <person name="Purvine S.O."/>
            <person name="Zink E.M."/>
            <person name="Wu S."/>
            <person name="Pasa-Tolic L."/>
            <person name="Chaput D.L."/>
            <person name="Haridas S."/>
            <person name="Grigoriev I.V."/>
            <person name="Santelli C.M."/>
            <person name="Hansel C.M."/>
        </authorList>
    </citation>
    <scope>NUCLEOTIDE SEQUENCE [LARGE SCALE GENOMIC DNA]</scope>
    <source>
        <strain evidence="3 4">SRC1lrK2f</strain>
    </source>
</reference>
<evidence type="ECO:0000256" key="2">
    <source>
        <dbReference type="SAM" id="Phobius"/>
    </source>
</evidence>
<keyword evidence="4" id="KW-1185">Reference proteome</keyword>
<dbReference type="VEuPathDB" id="FungiDB:CC77DRAFT_455471"/>
<evidence type="ECO:0000313" key="4">
    <source>
        <dbReference type="Proteomes" id="UP000077248"/>
    </source>
</evidence>
<sequence>MSSPAVQVVCAWPISSNYGAGSRILYYVLVAACVTFRKAEWLRNTCLAAVLILPAISALQALVLASAHTNGGVDMDIYGAFQFCAIGILAAPLTVRLSRTYFQSPGRNIIFLWTILILMGLLALCVEFYRVTSTACSSDDDGNPFYGTANFPYEHARCNLTCSESEGPISPMRGGSASDVYVIPVPRILSFNAAMLLSAGFCIPAILSLIFTWDKILEINWKRRRPVEPLNARIEGANMTVGELKGINNVVRKFLGVIEIPLFGGVIITIIGVGEANFFSPQVRFMTEPMASIGQWSPIAGTIMAALGSLYILWSTSGDDVPKGKPPNQSENSDSSRISRSSERQPSQRYPSPVYLGPDRETGDGLGIRSESPNVIELTPTVTYPDSERHTGPASQAIRQDTHQLDQPTAGRNRIRGWLTSAGNYLGDAAHERLDPDHERVDEETQRFPEVPGEILRNPDLERISRTYSQLREERANSVYAASIMSSPALEGSASPAPTSPPPHQEPPRPETSPSRQPKRRDTLEVPKGGH</sequence>
<proteinExistence type="predicted"/>
<accession>A0A177D7W5</accession>
<evidence type="ECO:0000313" key="3">
    <source>
        <dbReference type="EMBL" id="OAG15270.1"/>
    </source>
</evidence>
<evidence type="ECO:0000256" key="1">
    <source>
        <dbReference type="SAM" id="MobiDB-lite"/>
    </source>
</evidence>
<gene>
    <name evidence="3" type="ORF">CC77DRAFT_455471</name>
</gene>
<dbReference type="Proteomes" id="UP000077248">
    <property type="component" value="Unassembled WGS sequence"/>
</dbReference>
<dbReference type="GeneID" id="29117360"/>